<dbReference type="Proteomes" id="UP000239340">
    <property type="component" value="Plasmid pSfreNXT3b"/>
</dbReference>
<proteinExistence type="predicted"/>
<keyword evidence="1" id="KW-0614">Plasmid</keyword>
<accession>A0A2L0HBP3</accession>
<sequence>MEAWRRAGAIAPTGLVGIDPNNPLIRVVDIQAAYNIAHEAGAFAVVGNTDPKAPPFDLGLMPSCIQQ</sequence>
<dbReference type="EMBL" id="CP024309">
    <property type="protein sequence ID" value="AUX78921.1"/>
    <property type="molecule type" value="Genomic_DNA"/>
</dbReference>
<dbReference type="AlphaFoldDB" id="A0A2L0HBP3"/>
<geneLocation type="plasmid" evidence="2">
    <name>psfrenxt3b</name>
</geneLocation>
<gene>
    <name evidence="1" type="ORF">NXT3_PB00263</name>
</gene>
<dbReference type="RefSeq" id="WP_199773402.1">
    <property type="nucleotide sequence ID" value="NZ_CP024309.1"/>
</dbReference>
<evidence type="ECO:0000313" key="1">
    <source>
        <dbReference type="EMBL" id="AUX78921.1"/>
    </source>
</evidence>
<name>A0A2L0HBP3_RHIFR</name>
<reference evidence="1 2" key="1">
    <citation type="submission" date="2017-10" db="EMBL/GenBank/DDBJ databases">
        <title>Analysis of the genome sequences of Rhizobium populations associated to common bean (phaseolus vulgaris).</title>
        <authorList>
            <person name="Bustos P."/>
            <person name="Santamaria R.I."/>
            <person name="Miranda-Sanchez F."/>
            <person name="Perez-Carrascal O."/>
            <person name="Juarez S."/>
            <person name="Lozano L."/>
            <person name="Martinez-Flores I."/>
            <person name="Vinuesa P."/>
            <person name="Martinez-Romero E."/>
            <person name="Cevallos M.A."/>
            <person name="Romero D."/>
            <person name="Davila G."/>
            <person name="Gonzalez V."/>
        </authorList>
    </citation>
    <scope>NUCLEOTIDE SEQUENCE [LARGE SCALE GENOMIC DNA]</scope>
    <source>
        <strain evidence="1 2">NXT3</strain>
        <plasmid evidence="2">Plasmid psfrenxt3b</plasmid>
    </source>
</reference>
<protein>
    <submittedName>
        <fullName evidence="1">Uncharacterized protein</fullName>
    </submittedName>
</protein>
<organism evidence="1 2">
    <name type="scientific">Rhizobium fredii</name>
    <name type="common">Sinorhizobium fredii</name>
    <dbReference type="NCBI Taxonomy" id="380"/>
    <lineage>
        <taxon>Bacteria</taxon>
        <taxon>Pseudomonadati</taxon>
        <taxon>Pseudomonadota</taxon>
        <taxon>Alphaproteobacteria</taxon>
        <taxon>Hyphomicrobiales</taxon>
        <taxon>Rhizobiaceae</taxon>
        <taxon>Sinorhizobium/Ensifer group</taxon>
        <taxon>Sinorhizobium</taxon>
    </lineage>
</organism>
<evidence type="ECO:0000313" key="2">
    <source>
        <dbReference type="Proteomes" id="UP000239340"/>
    </source>
</evidence>